<accession>A0ABN8LJ75</accession>
<dbReference type="SUPFAM" id="SSF47473">
    <property type="entry name" value="EF-hand"/>
    <property type="match status" value="1"/>
</dbReference>
<dbReference type="InterPro" id="IPR011992">
    <property type="entry name" value="EF-hand-dom_pair"/>
</dbReference>
<evidence type="ECO:0000259" key="2">
    <source>
        <dbReference type="PROSITE" id="PS50222"/>
    </source>
</evidence>
<proteinExistence type="predicted"/>
<dbReference type="InterPro" id="IPR002048">
    <property type="entry name" value="EF_hand_dom"/>
</dbReference>
<evidence type="ECO:0000256" key="1">
    <source>
        <dbReference type="ARBA" id="ARBA00022837"/>
    </source>
</evidence>
<comment type="caution">
    <text evidence="3">The sequence shown here is derived from an EMBL/GenBank/DDBJ whole genome shotgun (WGS) entry which is preliminary data.</text>
</comment>
<dbReference type="PROSITE" id="PS50222">
    <property type="entry name" value="EF_HAND_2"/>
    <property type="match status" value="1"/>
</dbReference>
<feature type="non-terminal residue" evidence="3">
    <location>
        <position position="59"/>
    </location>
</feature>
<protein>
    <recommendedName>
        <fullName evidence="2">EF-hand domain-containing protein</fullName>
    </recommendedName>
</protein>
<dbReference type="Proteomes" id="UP001159427">
    <property type="component" value="Unassembled WGS sequence"/>
</dbReference>
<dbReference type="Pfam" id="PF13405">
    <property type="entry name" value="EF-hand_6"/>
    <property type="match status" value="1"/>
</dbReference>
<feature type="domain" description="EF-hand" evidence="2">
    <location>
        <begin position="21"/>
        <end position="56"/>
    </location>
</feature>
<evidence type="ECO:0000313" key="4">
    <source>
        <dbReference type="Proteomes" id="UP001159427"/>
    </source>
</evidence>
<dbReference type="PROSITE" id="PS00018">
    <property type="entry name" value="EF_HAND_1"/>
    <property type="match status" value="1"/>
</dbReference>
<dbReference type="Gene3D" id="1.10.238.10">
    <property type="entry name" value="EF-hand"/>
    <property type="match status" value="1"/>
</dbReference>
<keyword evidence="1" id="KW-0106">Calcium</keyword>
<keyword evidence="4" id="KW-1185">Reference proteome</keyword>
<dbReference type="SMART" id="SM00054">
    <property type="entry name" value="EFh"/>
    <property type="match status" value="1"/>
</dbReference>
<gene>
    <name evidence="3" type="ORF">PEVE_00024583</name>
</gene>
<dbReference type="EMBL" id="CALNXI010000033">
    <property type="protein sequence ID" value="CAH3015985.1"/>
    <property type="molecule type" value="Genomic_DNA"/>
</dbReference>
<reference evidence="3 4" key="1">
    <citation type="submission" date="2022-05" db="EMBL/GenBank/DDBJ databases">
        <authorList>
            <consortium name="Genoscope - CEA"/>
            <person name="William W."/>
        </authorList>
    </citation>
    <scope>NUCLEOTIDE SEQUENCE [LARGE SCALE GENOMIC DNA]</scope>
</reference>
<name>A0ABN8LJ75_9CNID</name>
<dbReference type="InterPro" id="IPR018247">
    <property type="entry name" value="EF_Hand_1_Ca_BS"/>
</dbReference>
<organism evidence="3 4">
    <name type="scientific">Porites evermanni</name>
    <dbReference type="NCBI Taxonomy" id="104178"/>
    <lineage>
        <taxon>Eukaryota</taxon>
        <taxon>Metazoa</taxon>
        <taxon>Cnidaria</taxon>
        <taxon>Anthozoa</taxon>
        <taxon>Hexacorallia</taxon>
        <taxon>Scleractinia</taxon>
        <taxon>Fungiina</taxon>
        <taxon>Poritidae</taxon>
        <taxon>Porites</taxon>
    </lineage>
</organism>
<evidence type="ECO:0000313" key="3">
    <source>
        <dbReference type="EMBL" id="CAH3015985.1"/>
    </source>
</evidence>
<sequence length="59" mass="6559">MAADSAQAKPYVTSFQGKSNITSNDFLKIFRRFDKDGNGYIEAGELDDFLAALHKETSK</sequence>